<dbReference type="AlphaFoldDB" id="A0AA86SPH1"/>
<dbReference type="Gramene" id="rna-AYBTSS11_LOCUS15352">
    <property type="protein sequence ID" value="CAJ1952543.1"/>
    <property type="gene ID" value="gene-AYBTSS11_LOCUS15352"/>
</dbReference>
<evidence type="ECO:0000313" key="2">
    <source>
        <dbReference type="Proteomes" id="UP001189624"/>
    </source>
</evidence>
<keyword evidence="2" id="KW-1185">Reference proteome</keyword>
<reference evidence="1" key="1">
    <citation type="submission" date="2023-10" db="EMBL/GenBank/DDBJ databases">
        <authorList>
            <person name="Domelevo Entfellner J.-B."/>
        </authorList>
    </citation>
    <scope>NUCLEOTIDE SEQUENCE</scope>
</reference>
<protein>
    <submittedName>
        <fullName evidence="1">Uncharacterized protein</fullName>
    </submittedName>
</protein>
<gene>
    <name evidence="1" type="ORF">AYBTSS11_LOCUS15352</name>
</gene>
<sequence>MFRFFSPIRHGRGSSLISLLAPKPALPFDAAMRPRCLPQNDGTLRISLLSLSSFFKYRNESTRLLFRYSKLRKLKIGGIVMFVLLTASFHCVDVEVRDDVCFQSGEKRIVAR</sequence>
<organism evidence="1 2">
    <name type="scientific">Sphenostylis stenocarpa</name>
    <dbReference type="NCBI Taxonomy" id="92480"/>
    <lineage>
        <taxon>Eukaryota</taxon>
        <taxon>Viridiplantae</taxon>
        <taxon>Streptophyta</taxon>
        <taxon>Embryophyta</taxon>
        <taxon>Tracheophyta</taxon>
        <taxon>Spermatophyta</taxon>
        <taxon>Magnoliopsida</taxon>
        <taxon>eudicotyledons</taxon>
        <taxon>Gunneridae</taxon>
        <taxon>Pentapetalae</taxon>
        <taxon>rosids</taxon>
        <taxon>fabids</taxon>
        <taxon>Fabales</taxon>
        <taxon>Fabaceae</taxon>
        <taxon>Papilionoideae</taxon>
        <taxon>50 kb inversion clade</taxon>
        <taxon>NPAAA clade</taxon>
        <taxon>indigoferoid/millettioid clade</taxon>
        <taxon>Phaseoleae</taxon>
        <taxon>Sphenostylis</taxon>
    </lineage>
</organism>
<accession>A0AA86SPH1</accession>
<name>A0AA86SPH1_9FABA</name>
<dbReference type="EMBL" id="OY731401">
    <property type="protein sequence ID" value="CAJ1952543.1"/>
    <property type="molecule type" value="Genomic_DNA"/>
</dbReference>
<proteinExistence type="predicted"/>
<evidence type="ECO:0000313" key="1">
    <source>
        <dbReference type="EMBL" id="CAJ1952543.1"/>
    </source>
</evidence>
<dbReference type="Proteomes" id="UP001189624">
    <property type="component" value="Chromosome 4"/>
</dbReference>